<sequence>MWLFLMNKEWQKEVSLQIESLHKIGSLQLIISSNLQDKKLVATLEAAIRIGFTNEVEVSTQNQRVQLCLRTLKNYFTDCFKVQLKLHCKRQTESSPLLVKGLTEKEVDLDEKTSSTAASKGEERQVQSMYTMIVGGELSELCQHPSLISWLPARL</sequence>
<dbReference type="Proteomes" id="UP001374579">
    <property type="component" value="Unassembled WGS sequence"/>
</dbReference>
<keyword evidence="2" id="KW-1185">Reference proteome</keyword>
<comment type="caution">
    <text evidence="1">The sequence shown here is derived from an EMBL/GenBank/DDBJ whole genome shotgun (WGS) entry which is preliminary data.</text>
</comment>
<reference evidence="1 2" key="1">
    <citation type="submission" date="2024-02" db="EMBL/GenBank/DDBJ databases">
        <title>Chromosome-scale genome assembly of the rough periwinkle Littorina saxatilis.</title>
        <authorList>
            <person name="De Jode A."/>
            <person name="Faria R."/>
            <person name="Formenti G."/>
            <person name="Sims Y."/>
            <person name="Smith T.P."/>
            <person name="Tracey A."/>
            <person name="Wood J.M.D."/>
            <person name="Zagrodzka Z.B."/>
            <person name="Johannesson K."/>
            <person name="Butlin R.K."/>
            <person name="Leder E.H."/>
        </authorList>
    </citation>
    <scope>NUCLEOTIDE SEQUENCE [LARGE SCALE GENOMIC DNA]</scope>
    <source>
        <strain evidence="1">Snail1</strain>
        <tissue evidence="1">Muscle</tissue>
    </source>
</reference>
<accession>A0AAN9AXU6</accession>
<evidence type="ECO:0000313" key="2">
    <source>
        <dbReference type="Proteomes" id="UP001374579"/>
    </source>
</evidence>
<organism evidence="1 2">
    <name type="scientific">Littorina saxatilis</name>
    <dbReference type="NCBI Taxonomy" id="31220"/>
    <lineage>
        <taxon>Eukaryota</taxon>
        <taxon>Metazoa</taxon>
        <taxon>Spiralia</taxon>
        <taxon>Lophotrochozoa</taxon>
        <taxon>Mollusca</taxon>
        <taxon>Gastropoda</taxon>
        <taxon>Caenogastropoda</taxon>
        <taxon>Littorinimorpha</taxon>
        <taxon>Littorinoidea</taxon>
        <taxon>Littorinidae</taxon>
        <taxon>Littorina</taxon>
    </lineage>
</organism>
<name>A0AAN9AXU6_9CAEN</name>
<evidence type="ECO:0000313" key="1">
    <source>
        <dbReference type="EMBL" id="KAK7094434.1"/>
    </source>
</evidence>
<dbReference type="AlphaFoldDB" id="A0AAN9AXU6"/>
<protein>
    <submittedName>
        <fullName evidence="1">Uncharacterized protein</fullName>
    </submittedName>
</protein>
<proteinExistence type="predicted"/>
<dbReference type="EMBL" id="JBAMIC010000018">
    <property type="protein sequence ID" value="KAK7094434.1"/>
    <property type="molecule type" value="Genomic_DNA"/>
</dbReference>
<gene>
    <name evidence="1" type="ORF">V1264_005996</name>
</gene>